<sequence length="279" mass="30716">MPLELVSIPTVAEPLDGLFYTPDAGEIRAAALLFHGNCHNFYTGPSRFLPQVLLRRGIACLAFNRRGHEMITSLDGRNIGGGSFQLAHESIADNRAASDFLAARGFERPIIIGHSNGGMLAAQHCGDDYGSPRALVMMSAHSGGTTNVVEMSRLGLLAQDRLPELLARAEHMVAEGRGRELMLLPDWWWVISAESLLDRAHNTPDTLENAARVRCPTLYLRGDKESPVGYPTEAYAERANAASLARCETWVLPDCDHFYTGQEQQVAEKVADWIEKACW</sequence>
<proteinExistence type="predicted"/>
<evidence type="ECO:0000313" key="2">
    <source>
        <dbReference type="EMBL" id="GGF52072.1"/>
    </source>
</evidence>
<name>A0A917BRT9_9HYPH</name>
<reference evidence="2" key="1">
    <citation type="journal article" date="2014" name="Int. J. Syst. Evol. Microbiol.">
        <title>Complete genome sequence of Corynebacterium casei LMG S-19264T (=DSM 44701T), isolated from a smear-ripened cheese.</title>
        <authorList>
            <consortium name="US DOE Joint Genome Institute (JGI-PGF)"/>
            <person name="Walter F."/>
            <person name="Albersmeier A."/>
            <person name="Kalinowski J."/>
            <person name="Ruckert C."/>
        </authorList>
    </citation>
    <scope>NUCLEOTIDE SEQUENCE</scope>
    <source>
        <strain evidence="2">CCM 7897</strain>
    </source>
</reference>
<protein>
    <recommendedName>
        <fullName evidence="1">AB hydrolase-1 domain-containing protein</fullName>
    </recommendedName>
</protein>
<evidence type="ECO:0000259" key="1">
    <source>
        <dbReference type="Pfam" id="PF12697"/>
    </source>
</evidence>
<dbReference type="RefSeq" id="WP_188575839.1">
    <property type="nucleotide sequence ID" value="NZ_BMCT01000001.1"/>
</dbReference>
<evidence type="ECO:0000313" key="3">
    <source>
        <dbReference type="Proteomes" id="UP000606044"/>
    </source>
</evidence>
<dbReference type="SUPFAM" id="SSF53474">
    <property type="entry name" value="alpha/beta-Hydrolases"/>
    <property type="match status" value="1"/>
</dbReference>
<dbReference type="PANTHER" id="PTHR43265">
    <property type="entry name" value="ESTERASE ESTD"/>
    <property type="match status" value="1"/>
</dbReference>
<dbReference type="InterPro" id="IPR000073">
    <property type="entry name" value="AB_hydrolase_1"/>
</dbReference>
<gene>
    <name evidence="2" type="ORF">GCM10007301_09420</name>
</gene>
<dbReference type="EMBL" id="BMCT01000001">
    <property type="protein sequence ID" value="GGF52072.1"/>
    <property type="molecule type" value="Genomic_DNA"/>
</dbReference>
<dbReference type="AlphaFoldDB" id="A0A917BRT9"/>
<dbReference type="InterPro" id="IPR029058">
    <property type="entry name" value="AB_hydrolase_fold"/>
</dbReference>
<dbReference type="Proteomes" id="UP000606044">
    <property type="component" value="Unassembled WGS sequence"/>
</dbReference>
<dbReference type="GO" id="GO:0052689">
    <property type="term" value="F:carboxylic ester hydrolase activity"/>
    <property type="evidence" value="ECO:0007669"/>
    <property type="project" value="TreeGrafter"/>
</dbReference>
<dbReference type="Gene3D" id="3.40.50.1820">
    <property type="entry name" value="alpha/beta hydrolase"/>
    <property type="match status" value="1"/>
</dbReference>
<dbReference type="PANTHER" id="PTHR43265:SF1">
    <property type="entry name" value="ESTERASE ESTD"/>
    <property type="match status" value="1"/>
</dbReference>
<dbReference type="InterPro" id="IPR053145">
    <property type="entry name" value="AB_hydrolase_Est10"/>
</dbReference>
<reference evidence="2" key="2">
    <citation type="submission" date="2020-09" db="EMBL/GenBank/DDBJ databases">
        <authorList>
            <person name="Sun Q."/>
            <person name="Sedlacek I."/>
        </authorList>
    </citation>
    <scope>NUCLEOTIDE SEQUENCE</scope>
    <source>
        <strain evidence="2">CCM 7897</strain>
    </source>
</reference>
<keyword evidence="3" id="KW-1185">Reference proteome</keyword>
<feature type="domain" description="AB hydrolase-1" evidence="1">
    <location>
        <begin position="32"/>
        <end position="268"/>
    </location>
</feature>
<dbReference type="Pfam" id="PF12697">
    <property type="entry name" value="Abhydrolase_6"/>
    <property type="match status" value="1"/>
</dbReference>
<organism evidence="2 3">
    <name type="scientific">Azorhizobium oxalatiphilum</name>
    <dbReference type="NCBI Taxonomy" id="980631"/>
    <lineage>
        <taxon>Bacteria</taxon>
        <taxon>Pseudomonadati</taxon>
        <taxon>Pseudomonadota</taxon>
        <taxon>Alphaproteobacteria</taxon>
        <taxon>Hyphomicrobiales</taxon>
        <taxon>Xanthobacteraceae</taxon>
        <taxon>Azorhizobium</taxon>
    </lineage>
</organism>
<comment type="caution">
    <text evidence="2">The sequence shown here is derived from an EMBL/GenBank/DDBJ whole genome shotgun (WGS) entry which is preliminary data.</text>
</comment>
<accession>A0A917BRT9</accession>